<comment type="caution">
    <text evidence="3">The sequence shown here is derived from an EMBL/GenBank/DDBJ whole genome shotgun (WGS) entry which is preliminary data.</text>
</comment>
<feature type="region of interest" description="Disordered" evidence="1">
    <location>
        <begin position="49"/>
        <end position="103"/>
    </location>
</feature>
<feature type="region of interest" description="Disordered" evidence="1">
    <location>
        <begin position="1"/>
        <end position="29"/>
    </location>
</feature>
<dbReference type="Proteomes" id="UP000286746">
    <property type="component" value="Unassembled WGS sequence"/>
</dbReference>
<organism evidence="3 4">
    <name type="scientific">Streptomyces paromomycinus</name>
    <name type="common">Streptomyces rimosus subsp. paromomycinus</name>
    <dbReference type="NCBI Taxonomy" id="92743"/>
    <lineage>
        <taxon>Bacteria</taxon>
        <taxon>Bacillati</taxon>
        <taxon>Actinomycetota</taxon>
        <taxon>Actinomycetes</taxon>
        <taxon>Kitasatosporales</taxon>
        <taxon>Streptomycetaceae</taxon>
        <taxon>Streptomyces</taxon>
    </lineage>
</organism>
<feature type="compositionally biased region" description="Low complexity" evidence="1">
    <location>
        <begin position="413"/>
        <end position="424"/>
    </location>
</feature>
<reference evidence="3 4" key="1">
    <citation type="submission" date="2018-11" db="EMBL/GenBank/DDBJ databases">
        <title>Whole genome sequence of Streptomyces paromomycinus NBRC 15454(T).</title>
        <authorList>
            <person name="Komaki H."/>
            <person name="Tamura T."/>
        </authorList>
    </citation>
    <scope>NUCLEOTIDE SEQUENCE [LARGE SCALE GENOMIC DNA]</scope>
    <source>
        <strain evidence="3 4">NBRC 15454</strain>
    </source>
</reference>
<feature type="transmembrane region" description="Helical" evidence="2">
    <location>
        <begin position="31"/>
        <end position="51"/>
    </location>
</feature>
<sequence length="515" mass="51480">MSTEDTPPAAGGENSSDDTPETTARRRRSPLIAASVAAAVLLAGGGAAYWASSASGGGESGAGARPEGGPPPLALDGHAQETGSHNGIAPGEPDPRGAGYRAAAKLPEGPASAPVHQPRGEVSQEAVARLAKALDLPGKVRSDGDSWKVGGLTRDARSPVLEVAKGGSGAWTYSQYGTPGGTGCAETAPKGGGSGSQASGPGCPGGDTSAQNDSSTKDAVSPEKAKQAAQPVLEALGQNNAELDASGLSGAVRTVSANPVIGGLPTYGWQSDIRIGSDGQVVGGSGQLARPVKGDTYPVQSAEKTLERLNAAHRGANSGIGGCATAEPQKKQGTDATSVEPCAGNAAARKPVDVTGAVFGLSAQYVDGRQALVPSWLYKVQRTGGGTVTHPAVDPKYVKNGDGGAPSGPAQPPSSGKPSEPSGKAGAMGLESYEVSADGKSLKLHFWGGVCSTYSATAEQTGKSVKAEVIGKDKKPNQICVKMAKQFTQTVPLEKPLAGRDVIDASTGKEVPAAK</sequence>
<evidence type="ECO:0000256" key="1">
    <source>
        <dbReference type="SAM" id="MobiDB-lite"/>
    </source>
</evidence>
<keyword evidence="2" id="KW-0472">Membrane</keyword>
<accession>A0A401WAS3</accession>
<feature type="region of interest" description="Disordered" evidence="1">
    <location>
        <begin position="182"/>
        <end position="229"/>
    </location>
</feature>
<dbReference type="RefSeq" id="WP_125056781.1">
    <property type="nucleotide sequence ID" value="NZ_BHZD01000001.1"/>
</dbReference>
<feature type="region of interest" description="Disordered" evidence="1">
    <location>
        <begin position="388"/>
        <end position="427"/>
    </location>
</feature>
<dbReference type="EMBL" id="BHZD01000001">
    <property type="protein sequence ID" value="GCD46411.1"/>
    <property type="molecule type" value="Genomic_DNA"/>
</dbReference>
<name>A0A401WAS3_STREY</name>
<evidence type="ECO:0000256" key="2">
    <source>
        <dbReference type="SAM" id="Phobius"/>
    </source>
</evidence>
<keyword evidence="2" id="KW-1133">Transmembrane helix</keyword>
<protein>
    <submittedName>
        <fullName evidence="3">Membrane protein</fullName>
    </submittedName>
</protein>
<gene>
    <name evidence="3" type="ORF">GKJPGBOP_06160</name>
</gene>
<proteinExistence type="predicted"/>
<keyword evidence="4" id="KW-1185">Reference proteome</keyword>
<feature type="compositionally biased region" description="Polar residues" evidence="1">
    <location>
        <begin position="208"/>
        <end position="218"/>
    </location>
</feature>
<keyword evidence="2" id="KW-0812">Transmembrane</keyword>
<evidence type="ECO:0000313" key="3">
    <source>
        <dbReference type="EMBL" id="GCD46411.1"/>
    </source>
</evidence>
<dbReference type="AlphaFoldDB" id="A0A401WAS3"/>
<evidence type="ECO:0000313" key="4">
    <source>
        <dbReference type="Proteomes" id="UP000286746"/>
    </source>
</evidence>